<feature type="domain" description="Beta-lactamase-related" evidence="1">
    <location>
        <begin position="18"/>
        <end position="368"/>
    </location>
</feature>
<keyword evidence="3" id="KW-1185">Reference proteome</keyword>
<accession>A0ABV7YCV9</accession>
<evidence type="ECO:0000259" key="1">
    <source>
        <dbReference type="Pfam" id="PF00144"/>
    </source>
</evidence>
<reference evidence="3" key="1">
    <citation type="journal article" date="2019" name="Int. J. Syst. Evol. Microbiol.">
        <title>The Global Catalogue of Microorganisms (GCM) 10K type strain sequencing project: providing services to taxonomists for standard genome sequencing and annotation.</title>
        <authorList>
            <consortium name="The Broad Institute Genomics Platform"/>
            <consortium name="The Broad Institute Genome Sequencing Center for Infectious Disease"/>
            <person name="Wu L."/>
            <person name="Ma J."/>
        </authorList>
    </citation>
    <scope>NUCLEOTIDE SEQUENCE [LARGE SCALE GENOMIC DNA]</scope>
    <source>
        <strain evidence="3">CGMCC 4.7241</strain>
    </source>
</reference>
<organism evidence="2 3">
    <name type="scientific">Tenggerimyces flavus</name>
    <dbReference type="NCBI Taxonomy" id="1708749"/>
    <lineage>
        <taxon>Bacteria</taxon>
        <taxon>Bacillati</taxon>
        <taxon>Actinomycetota</taxon>
        <taxon>Actinomycetes</taxon>
        <taxon>Propionibacteriales</taxon>
        <taxon>Nocardioidaceae</taxon>
        <taxon>Tenggerimyces</taxon>
    </lineage>
</organism>
<dbReference type="Proteomes" id="UP001595699">
    <property type="component" value="Unassembled WGS sequence"/>
</dbReference>
<gene>
    <name evidence="2" type="ORF">ACFOUW_16595</name>
</gene>
<dbReference type="InterPro" id="IPR001466">
    <property type="entry name" value="Beta-lactam-related"/>
</dbReference>
<dbReference type="InterPro" id="IPR052907">
    <property type="entry name" value="Beta-lactamase/esterase"/>
</dbReference>
<dbReference type="EMBL" id="JBHRZH010000015">
    <property type="protein sequence ID" value="MFC3762462.1"/>
    <property type="molecule type" value="Genomic_DNA"/>
</dbReference>
<name>A0ABV7YCV9_9ACTN</name>
<protein>
    <submittedName>
        <fullName evidence="2">Serine hydrolase domain-containing protein</fullName>
    </submittedName>
</protein>
<dbReference type="PANTHER" id="PTHR43319:SF3">
    <property type="entry name" value="BETA-LACTAMASE-RELATED DOMAIN-CONTAINING PROTEIN"/>
    <property type="match status" value="1"/>
</dbReference>
<sequence length="390" mass="41424">MINGTSAENFRKVNQAFEANFQADKELGASLAVYHHGRQVVDLWGGYADLRRSKPWERDTLTIIASTTKAMAAIAALLLVDRGSLDLDATVASYWPEFAAEGKGDITLRQLLSHQSGVISLERSPLTAETLIAGTPIVEAIAAVRPEWTPGTAHGYHALTIGHALSEIVRRQTGLTVGQFFATEIAGPYGIDAFIGLPEKELGRLSDISAPDPGALTLGKDVEDLADLFAALNDPTSAAYRATAGSIGVSFEAVNDHRFAIAESPSADGTASAAALAKLFALLVSDVDGKRLLSRAIVDEARTPHASGKDQVLCVRTDWGLGFMLPGGPMFRVPQKGTFGHGGSTGSFAFADPEHELAFAYVPNRMSELLEGSDQRAWSLVDATYASLEG</sequence>
<dbReference type="GO" id="GO:0016787">
    <property type="term" value="F:hydrolase activity"/>
    <property type="evidence" value="ECO:0007669"/>
    <property type="project" value="UniProtKB-KW"/>
</dbReference>
<dbReference type="Pfam" id="PF00144">
    <property type="entry name" value="Beta-lactamase"/>
    <property type="match status" value="1"/>
</dbReference>
<dbReference type="RefSeq" id="WP_205118756.1">
    <property type="nucleotide sequence ID" value="NZ_JAFBCM010000001.1"/>
</dbReference>
<dbReference type="PANTHER" id="PTHR43319">
    <property type="entry name" value="BETA-LACTAMASE-RELATED"/>
    <property type="match status" value="1"/>
</dbReference>
<dbReference type="InterPro" id="IPR012338">
    <property type="entry name" value="Beta-lactam/transpept-like"/>
</dbReference>
<evidence type="ECO:0000313" key="3">
    <source>
        <dbReference type="Proteomes" id="UP001595699"/>
    </source>
</evidence>
<proteinExistence type="predicted"/>
<dbReference type="SUPFAM" id="SSF56601">
    <property type="entry name" value="beta-lactamase/transpeptidase-like"/>
    <property type="match status" value="1"/>
</dbReference>
<comment type="caution">
    <text evidence="2">The sequence shown here is derived from an EMBL/GenBank/DDBJ whole genome shotgun (WGS) entry which is preliminary data.</text>
</comment>
<keyword evidence="2" id="KW-0378">Hydrolase</keyword>
<evidence type="ECO:0000313" key="2">
    <source>
        <dbReference type="EMBL" id="MFC3762462.1"/>
    </source>
</evidence>
<dbReference type="Gene3D" id="3.40.710.10">
    <property type="entry name" value="DD-peptidase/beta-lactamase superfamily"/>
    <property type="match status" value="1"/>
</dbReference>